<feature type="region of interest" description="Disordered" evidence="1">
    <location>
        <begin position="109"/>
        <end position="138"/>
    </location>
</feature>
<dbReference type="AlphaFoldDB" id="A0AAD5YPM6"/>
<accession>A0AAD5YPM6</accession>
<comment type="caution">
    <text evidence="2">The sequence shown here is derived from an EMBL/GenBank/DDBJ whole genome shotgun (WGS) entry which is preliminary data.</text>
</comment>
<evidence type="ECO:0000313" key="3">
    <source>
        <dbReference type="Proteomes" id="UP001213000"/>
    </source>
</evidence>
<dbReference type="Proteomes" id="UP001213000">
    <property type="component" value="Unassembled WGS sequence"/>
</dbReference>
<sequence length="178" mass="19525">MSPTGSVVGATPSHPNDIPKRLKLLTVLPTTKRRHFSSSTRNSSLQELDDLWETDLDFPESISLLSSTRVSRPTAETALNTYLTPTPQRETFVFSAILFPPIHKIAHGPFPANKKSTSRVSDDTDDIPPQRPNTVPSFPPPSITSLAFSILRVLAYDRIANSGKSNVVVSFPTTKVTQ</sequence>
<gene>
    <name evidence="2" type="ORF">NP233_g12865</name>
</gene>
<evidence type="ECO:0000256" key="1">
    <source>
        <dbReference type="SAM" id="MobiDB-lite"/>
    </source>
</evidence>
<keyword evidence="3" id="KW-1185">Reference proteome</keyword>
<evidence type="ECO:0000313" key="2">
    <source>
        <dbReference type="EMBL" id="KAJ3552513.1"/>
    </source>
</evidence>
<proteinExistence type="predicted"/>
<dbReference type="EMBL" id="JANIEX010002043">
    <property type="protein sequence ID" value="KAJ3552513.1"/>
    <property type="molecule type" value="Genomic_DNA"/>
</dbReference>
<protein>
    <submittedName>
        <fullName evidence="2">Uncharacterized protein</fullName>
    </submittedName>
</protein>
<organism evidence="2 3">
    <name type="scientific">Leucocoprinus birnbaumii</name>
    <dbReference type="NCBI Taxonomy" id="56174"/>
    <lineage>
        <taxon>Eukaryota</taxon>
        <taxon>Fungi</taxon>
        <taxon>Dikarya</taxon>
        <taxon>Basidiomycota</taxon>
        <taxon>Agaricomycotina</taxon>
        <taxon>Agaricomycetes</taxon>
        <taxon>Agaricomycetidae</taxon>
        <taxon>Agaricales</taxon>
        <taxon>Agaricineae</taxon>
        <taxon>Agaricaceae</taxon>
        <taxon>Leucocoprinus</taxon>
    </lineage>
</organism>
<name>A0AAD5YPM6_9AGAR</name>
<reference evidence="2" key="1">
    <citation type="submission" date="2022-07" db="EMBL/GenBank/DDBJ databases">
        <title>Genome Sequence of Leucocoprinus birnbaumii.</title>
        <authorList>
            <person name="Buettner E."/>
        </authorList>
    </citation>
    <scope>NUCLEOTIDE SEQUENCE</scope>
    <source>
        <strain evidence="2">VT141</strain>
    </source>
</reference>